<sequence length="114" mass="12659">MELNVWTSTKLTNAARDDKTGKWRATLQNVKTGEERTFEVDHVVFALGLAAGRPYFPTIPGQDQFKGQTLHSMQHKSAKDHLGKKVVIIGPSTSEIKGKQMGVFGKRYSAPPVY</sequence>
<dbReference type="OrthoDB" id="66881at2759"/>
<dbReference type="AlphaFoldDB" id="A0A4R0RX19"/>
<dbReference type="GO" id="GO:0050660">
    <property type="term" value="F:flavin adenine dinucleotide binding"/>
    <property type="evidence" value="ECO:0007669"/>
    <property type="project" value="InterPro"/>
</dbReference>
<dbReference type="EMBL" id="RWJN01000096">
    <property type="protein sequence ID" value="TCD67474.1"/>
    <property type="molecule type" value="Genomic_DNA"/>
</dbReference>
<protein>
    <recommendedName>
        <fullName evidence="6">FAD/NAD(P)-binding domain-containing protein</fullName>
    </recommendedName>
</protein>
<comment type="caution">
    <text evidence="4">The sequence shown here is derived from an EMBL/GenBank/DDBJ whole genome shotgun (WGS) entry which is preliminary data.</text>
</comment>
<keyword evidence="2" id="KW-0274">FAD</keyword>
<dbReference type="InterPro" id="IPR036188">
    <property type="entry name" value="FAD/NAD-bd_sf"/>
</dbReference>
<keyword evidence="5" id="KW-1185">Reference proteome</keyword>
<gene>
    <name evidence="4" type="ORF">EIP91_012335</name>
</gene>
<evidence type="ECO:0000256" key="3">
    <source>
        <dbReference type="ARBA" id="ARBA00023002"/>
    </source>
</evidence>
<evidence type="ECO:0000256" key="2">
    <source>
        <dbReference type="ARBA" id="ARBA00022827"/>
    </source>
</evidence>
<dbReference type="InterPro" id="IPR050982">
    <property type="entry name" value="Auxin_biosynth/cation_transpt"/>
</dbReference>
<name>A0A4R0RX19_9APHY</name>
<dbReference type="PANTHER" id="PTHR43539">
    <property type="entry name" value="FLAVIN-BINDING MONOOXYGENASE-LIKE PROTEIN (AFU_ORTHOLOGUE AFUA_4G09220)"/>
    <property type="match status" value="1"/>
</dbReference>
<dbReference type="SUPFAM" id="SSF51905">
    <property type="entry name" value="FAD/NAD(P)-binding domain"/>
    <property type="match status" value="1"/>
</dbReference>
<evidence type="ECO:0008006" key="6">
    <source>
        <dbReference type="Google" id="ProtNLM"/>
    </source>
</evidence>
<proteinExistence type="predicted"/>
<keyword evidence="3" id="KW-0560">Oxidoreductase</keyword>
<dbReference type="STRING" id="92696.A0A4R0RX19"/>
<dbReference type="GO" id="GO:0050661">
    <property type="term" value="F:NADP binding"/>
    <property type="evidence" value="ECO:0007669"/>
    <property type="project" value="InterPro"/>
</dbReference>
<accession>A0A4R0RX19</accession>
<dbReference type="GO" id="GO:0004499">
    <property type="term" value="F:N,N-dimethylaniline monooxygenase activity"/>
    <property type="evidence" value="ECO:0007669"/>
    <property type="project" value="InterPro"/>
</dbReference>
<dbReference type="Pfam" id="PF00743">
    <property type="entry name" value="FMO-like"/>
    <property type="match status" value="1"/>
</dbReference>
<dbReference type="InterPro" id="IPR020946">
    <property type="entry name" value="Flavin_mOase-like"/>
</dbReference>
<evidence type="ECO:0000313" key="5">
    <source>
        <dbReference type="Proteomes" id="UP000292702"/>
    </source>
</evidence>
<organism evidence="4 5">
    <name type="scientific">Steccherinum ochraceum</name>
    <dbReference type="NCBI Taxonomy" id="92696"/>
    <lineage>
        <taxon>Eukaryota</taxon>
        <taxon>Fungi</taxon>
        <taxon>Dikarya</taxon>
        <taxon>Basidiomycota</taxon>
        <taxon>Agaricomycotina</taxon>
        <taxon>Agaricomycetes</taxon>
        <taxon>Polyporales</taxon>
        <taxon>Steccherinaceae</taxon>
        <taxon>Steccherinum</taxon>
    </lineage>
</organism>
<evidence type="ECO:0000313" key="4">
    <source>
        <dbReference type="EMBL" id="TCD67474.1"/>
    </source>
</evidence>
<evidence type="ECO:0000256" key="1">
    <source>
        <dbReference type="ARBA" id="ARBA00022630"/>
    </source>
</evidence>
<dbReference type="PANTHER" id="PTHR43539:SF68">
    <property type="entry name" value="FLAVIN-BINDING MONOOXYGENASE-LIKE PROTEIN (AFU_ORTHOLOGUE AFUA_4G09220)"/>
    <property type="match status" value="1"/>
</dbReference>
<reference evidence="4 5" key="1">
    <citation type="submission" date="2018-11" db="EMBL/GenBank/DDBJ databases">
        <title>Genome assembly of Steccherinum ochraceum LE-BIN_3174, the white-rot fungus of the Steccherinaceae family (The Residual Polyporoid clade, Polyporales, Basidiomycota).</title>
        <authorList>
            <person name="Fedorova T.V."/>
            <person name="Glazunova O.A."/>
            <person name="Landesman E.O."/>
            <person name="Moiseenko K.V."/>
            <person name="Psurtseva N.V."/>
            <person name="Savinova O.S."/>
            <person name="Shakhova N.V."/>
            <person name="Tyazhelova T.V."/>
            <person name="Vasina D.V."/>
        </authorList>
    </citation>
    <scope>NUCLEOTIDE SEQUENCE [LARGE SCALE GENOMIC DNA]</scope>
    <source>
        <strain evidence="4 5">LE-BIN_3174</strain>
    </source>
</reference>
<dbReference type="Gene3D" id="3.50.50.60">
    <property type="entry name" value="FAD/NAD(P)-binding domain"/>
    <property type="match status" value="1"/>
</dbReference>
<keyword evidence="1" id="KW-0285">Flavoprotein</keyword>
<dbReference type="Proteomes" id="UP000292702">
    <property type="component" value="Unassembled WGS sequence"/>
</dbReference>